<sequence>MMVVVVLEVLAPYSRTVLTFALKILWLILVDSCFESHMFFSCGNVALALSTLFFTSASDPPCSSMMLFRYIRVSTSSRDFRSSVIGLVSSVLYLRILLFLCVC</sequence>
<dbReference type="AlphaFoldDB" id="A0A183K5V8"/>
<feature type="transmembrane region" description="Helical" evidence="1">
    <location>
        <begin position="12"/>
        <end position="30"/>
    </location>
</feature>
<organism evidence="4">
    <name type="scientific">Schistosoma curassoni</name>
    <dbReference type="NCBI Taxonomy" id="6186"/>
    <lineage>
        <taxon>Eukaryota</taxon>
        <taxon>Metazoa</taxon>
        <taxon>Spiralia</taxon>
        <taxon>Lophotrochozoa</taxon>
        <taxon>Platyhelminthes</taxon>
        <taxon>Trematoda</taxon>
        <taxon>Digenea</taxon>
        <taxon>Strigeidida</taxon>
        <taxon>Schistosomatoidea</taxon>
        <taxon>Schistosomatidae</taxon>
        <taxon>Schistosoma</taxon>
    </lineage>
</organism>
<reference evidence="4" key="1">
    <citation type="submission" date="2016-06" db="UniProtKB">
        <authorList>
            <consortium name="WormBaseParasite"/>
        </authorList>
    </citation>
    <scope>IDENTIFICATION</scope>
</reference>
<keyword evidence="3" id="KW-1185">Reference proteome</keyword>
<proteinExistence type="predicted"/>
<keyword evidence="1" id="KW-1133">Transmembrane helix</keyword>
<evidence type="ECO:0000313" key="4">
    <source>
        <dbReference type="WBParaSite" id="SCUD_0001038301-mRNA-1"/>
    </source>
</evidence>
<evidence type="ECO:0000313" key="3">
    <source>
        <dbReference type="Proteomes" id="UP000279833"/>
    </source>
</evidence>
<accession>A0A183K5V8</accession>
<evidence type="ECO:0000313" key="2">
    <source>
        <dbReference type="EMBL" id="VDP39623.1"/>
    </source>
</evidence>
<name>A0A183K5V8_9TREM</name>
<feature type="transmembrane region" description="Helical" evidence="1">
    <location>
        <begin position="37"/>
        <end position="57"/>
    </location>
</feature>
<evidence type="ECO:0000256" key="1">
    <source>
        <dbReference type="SAM" id="Phobius"/>
    </source>
</evidence>
<dbReference type="Proteomes" id="UP000279833">
    <property type="component" value="Unassembled WGS sequence"/>
</dbReference>
<dbReference type="EMBL" id="UZAK01033749">
    <property type="protein sequence ID" value="VDP39623.1"/>
    <property type="molecule type" value="Genomic_DNA"/>
</dbReference>
<reference evidence="2 3" key="2">
    <citation type="submission" date="2018-11" db="EMBL/GenBank/DDBJ databases">
        <authorList>
            <consortium name="Pathogen Informatics"/>
        </authorList>
    </citation>
    <scope>NUCLEOTIDE SEQUENCE [LARGE SCALE GENOMIC DNA]</scope>
    <source>
        <strain evidence="2">Dakar</strain>
        <strain evidence="3">Dakar, Senegal</strain>
    </source>
</reference>
<protein>
    <submittedName>
        <fullName evidence="4">Secreted protein</fullName>
    </submittedName>
</protein>
<keyword evidence="1" id="KW-0812">Transmembrane</keyword>
<feature type="transmembrane region" description="Helical" evidence="1">
    <location>
        <begin position="84"/>
        <end position="102"/>
    </location>
</feature>
<gene>
    <name evidence="2" type="ORF">SCUD_LOCUS10383</name>
</gene>
<dbReference type="WBParaSite" id="SCUD_0001038301-mRNA-1">
    <property type="protein sequence ID" value="SCUD_0001038301-mRNA-1"/>
    <property type="gene ID" value="SCUD_0001038301"/>
</dbReference>
<keyword evidence="1" id="KW-0472">Membrane</keyword>